<organism evidence="1 2">
    <name type="scientific">Pristionchus pacificus</name>
    <name type="common">Parasitic nematode worm</name>
    <dbReference type="NCBI Taxonomy" id="54126"/>
    <lineage>
        <taxon>Eukaryota</taxon>
        <taxon>Metazoa</taxon>
        <taxon>Ecdysozoa</taxon>
        <taxon>Nematoda</taxon>
        <taxon>Chromadorea</taxon>
        <taxon>Rhabditida</taxon>
        <taxon>Rhabditina</taxon>
        <taxon>Diplogasteromorpha</taxon>
        <taxon>Diplogasteroidea</taxon>
        <taxon>Neodiplogasteridae</taxon>
        <taxon>Pristionchus</taxon>
    </lineage>
</organism>
<reference evidence="2" key="1">
    <citation type="journal article" date="2008" name="Nat. Genet.">
        <title>The Pristionchus pacificus genome provides a unique perspective on nematode lifestyle and parasitism.</title>
        <authorList>
            <person name="Dieterich C."/>
            <person name="Clifton S.W."/>
            <person name="Schuster L.N."/>
            <person name="Chinwalla A."/>
            <person name="Delehaunty K."/>
            <person name="Dinkelacker I."/>
            <person name="Fulton L."/>
            <person name="Fulton R."/>
            <person name="Godfrey J."/>
            <person name="Minx P."/>
            <person name="Mitreva M."/>
            <person name="Roeseler W."/>
            <person name="Tian H."/>
            <person name="Witte H."/>
            <person name="Yang S.P."/>
            <person name="Wilson R.K."/>
            <person name="Sommer R.J."/>
        </authorList>
    </citation>
    <scope>NUCLEOTIDE SEQUENCE [LARGE SCALE GENOMIC DNA]</scope>
    <source>
        <strain evidence="2">PS312</strain>
    </source>
</reference>
<name>A0A454Y3U2_PRIPA</name>
<evidence type="ECO:0000313" key="1">
    <source>
        <dbReference type="EnsemblMetazoa" id="PPA10014.1"/>
    </source>
</evidence>
<keyword evidence="2" id="KW-1185">Reference proteome</keyword>
<gene>
    <name evidence="1" type="primary">WBGene00099568</name>
</gene>
<dbReference type="EnsemblMetazoa" id="PPA10014.1">
    <property type="protein sequence ID" value="PPA10014.1"/>
    <property type="gene ID" value="WBGene00099568"/>
</dbReference>
<dbReference type="AlphaFoldDB" id="A0A454Y3U2"/>
<reference evidence="1" key="2">
    <citation type="submission" date="2022-06" db="UniProtKB">
        <authorList>
            <consortium name="EnsemblMetazoa"/>
        </authorList>
    </citation>
    <scope>IDENTIFICATION</scope>
    <source>
        <strain evidence="1">PS312</strain>
    </source>
</reference>
<sequence>MTSDVNVERRVATSLMSPSLLCLLLLTITIDAAPAPDVVSDLAGTVRGLSRTAGGMVKSLPIVGGLASPFVDGAQGFVDSASKGFGK</sequence>
<protein>
    <submittedName>
        <fullName evidence="1">Uncharacterized protein</fullName>
    </submittedName>
</protein>
<proteinExistence type="predicted"/>
<evidence type="ECO:0000313" key="2">
    <source>
        <dbReference type="Proteomes" id="UP000005239"/>
    </source>
</evidence>
<accession>A0A454Y3U2</accession>
<accession>A0A8R1UB01</accession>
<dbReference type="Proteomes" id="UP000005239">
    <property type="component" value="Unassembled WGS sequence"/>
</dbReference>